<evidence type="ECO:0000256" key="5">
    <source>
        <dbReference type="ARBA" id="ARBA00022485"/>
    </source>
</evidence>
<dbReference type="Pfam" id="PF03167">
    <property type="entry name" value="UDG"/>
    <property type="match status" value="1"/>
</dbReference>
<dbReference type="PATRIC" id="fig|991778.3.peg.6505"/>
<evidence type="ECO:0000256" key="6">
    <source>
        <dbReference type="ARBA" id="ARBA00022723"/>
    </source>
</evidence>
<dbReference type="GO" id="GO:0046872">
    <property type="term" value="F:metal ion binding"/>
    <property type="evidence" value="ECO:0007669"/>
    <property type="project" value="UniProtKB-KW"/>
</dbReference>
<dbReference type="GO" id="GO:0006281">
    <property type="term" value="P:DNA repair"/>
    <property type="evidence" value="ECO:0007669"/>
    <property type="project" value="UniProtKB-KW"/>
</dbReference>
<evidence type="ECO:0000256" key="3">
    <source>
        <dbReference type="ARBA" id="ARBA00012030"/>
    </source>
</evidence>
<sequence>MLELPRNDRFFDAKTPRQLLMTSPENDLDPGETHEAAGELLAHLQRVGIRFIPQPKAESVESWKSRWSQDATSSESPPPVAAASSPEPPPQASAGGSSIGPEVKTPPRAPEGRLQPVESFSASDDPYPGTSLPIAERENQLTNLASVVAGCTKCTLLAKCRTQTVFGEGNPAARFAFFGEAPGADEDRLGRPFIGKAGQLLDKMVQACKLQREDIYLLNTVKCRPPENRNPEPTELANCREYFEQQLQILRPEYIVCLGAVSAHSLLKTKLSIGRLRQRFHQYHESKVLVIYHPAYLLRNPDAKKAAWADLQMLMRDAGLA</sequence>
<evidence type="ECO:0000256" key="11">
    <source>
        <dbReference type="ARBA" id="ARBA00023204"/>
    </source>
</evidence>
<dbReference type="InterPro" id="IPR051536">
    <property type="entry name" value="UDG_Type-4/5"/>
</dbReference>
<proteinExistence type="inferred from homology"/>
<dbReference type="SMART" id="SM00986">
    <property type="entry name" value="UDG"/>
    <property type="match status" value="1"/>
</dbReference>
<feature type="region of interest" description="Disordered" evidence="12">
    <location>
        <begin position="1"/>
        <end position="32"/>
    </location>
</feature>
<evidence type="ECO:0000256" key="9">
    <source>
        <dbReference type="ARBA" id="ARBA00023004"/>
    </source>
</evidence>
<feature type="domain" description="Uracil-DNA glycosylase-like" evidence="13">
    <location>
        <begin position="166"/>
        <end position="312"/>
    </location>
</feature>
<evidence type="ECO:0000256" key="10">
    <source>
        <dbReference type="ARBA" id="ARBA00023014"/>
    </source>
</evidence>
<dbReference type="Proteomes" id="UP000006222">
    <property type="component" value="Unassembled WGS sequence"/>
</dbReference>
<dbReference type="Gene3D" id="3.40.470.10">
    <property type="entry name" value="Uracil-DNA glycosylase-like domain"/>
    <property type="match status" value="1"/>
</dbReference>
<comment type="caution">
    <text evidence="14">The sequence shown here is derived from an EMBL/GenBank/DDBJ whole genome shotgun (WGS) entry which is preliminary data.</text>
</comment>
<dbReference type="EMBL" id="AFAR01000331">
    <property type="protein sequence ID" value="EGF23927.1"/>
    <property type="molecule type" value="Genomic_DNA"/>
</dbReference>
<keyword evidence="6" id="KW-0479">Metal-binding</keyword>
<evidence type="ECO:0000256" key="2">
    <source>
        <dbReference type="ARBA" id="ARBA00006521"/>
    </source>
</evidence>
<evidence type="ECO:0000256" key="12">
    <source>
        <dbReference type="SAM" id="MobiDB-lite"/>
    </source>
</evidence>
<dbReference type="InterPro" id="IPR036895">
    <property type="entry name" value="Uracil-DNA_glycosylase-like_sf"/>
</dbReference>
<evidence type="ECO:0000256" key="7">
    <source>
        <dbReference type="ARBA" id="ARBA00022763"/>
    </source>
</evidence>
<dbReference type="RefSeq" id="WP_007330048.1">
    <property type="nucleotide sequence ID" value="NZ_AFAR01000331.1"/>
</dbReference>
<protein>
    <recommendedName>
        <fullName evidence="4">Type-4 uracil-DNA glycosylase</fullName>
        <ecNumber evidence="3">3.2.2.27</ecNumber>
    </recommendedName>
</protein>
<evidence type="ECO:0000256" key="1">
    <source>
        <dbReference type="ARBA" id="ARBA00001400"/>
    </source>
</evidence>
<evidence type="ECO:0000256" key="4">
    <source>
        <dbReference type="ARBA" id="ARBA00019403"/>
    </source>
</evidence>
<dbReference type="SUPFAM" id="SSF52141">
    <property type="entry name" value="Uracil-DNA glycosylase-like"/>
    <property type="match status" value="1"/>
</dbReference>
<evidence type="ECO:0000313" key="15">
    <source>
        <dbReference type="Proteomes" id="UP000006222"/>
    </source>
</evidence>
<dbReference type="GO" id="GO:0051539">
    <property type="term" value="F:4 iron, 4 sulfur cluster binding"/>
    <property type="evidence" value="ECO:0007669"/>
    <property type="project" value="UniProtKB-KW"/>
</dbReference>
<organism evidence="14 15">
    <name type="scientific">Rhodopirellula baltica WH47</name>
    <dbReference type="NCBI Taxonomy" id="991778"/>
    <lineage>
        <taxon>Bacteria</taxon>
        <taxon>Pseudomonadati</taxon>
        <taxon>Planctomycetota</taxon>
        <taxon>Planctomycetia</taxon>
        <taxon>Pirellulales</taxon>
        <taxon>Pirellulaceae</taxon>
        <taxon>Rhodopirellula</taxon>
    </lineage>
</organism>
<comment type="catalytic activity">
    <reaction evidence="1">
        <text>Hydrolyzes single-stranded DNA or mismatched double-stranded DNA and polynucleotides, releasing free uracil.</text>
        <dbReference type="EC" id="3.2.2.27"/>
    </reaction>
</comment>
<feature type="compositionally biased region" description="Basic and acidic residues" evidence="12">
    <location>
        <begin position="1"/>
        <end position="15"/>
    </location>
</feature>
<comment type="similarity">
    <text evidence="2">Belongs to the uracil-DNA glycosylase (UDG) superfamily. Type 4 (UDGa) family.</text>
</comment>
<accession>F2B2D8</accession>
<dbReference type="NCBIfam" id="TIGR00758">
    <property type="entry name" value="UDG_fam4"/>
    <property type="match status" value="1"/>
</dbReference>
<dbReference type="EC" id="3.2.2.27" evidence="3"/>
<dbReference type="CDD" id="cd10030">
    <property type="entry name" value="UDG-F4_TTUDGA_SPO1dp_like"/>
    <property type="match status" value="1"/>
</dbReference>
<keyword evidence="11" id="KW-0234">DNA repair</keyword>
<dbReference type="InterPro" id="IPR005122">
    <property type="entry name" value="Uracil-DNA_glycosylase-like"/>
</dbReference>
<feature type="compositionally biased region" description="Pro residues" evidence="12">
    <location>
        <begin position="76"/>
        <end position="91"/>
    </location>
</feature>
<reference evidence="14 15" key="1">
    <citation type="journal article" date="2013" name="Mar. Genomics">
        <title>Expression of sulfatases in Rhodopirellula baltica and the diversity of sulfatases in the genus Rhodopirellula.</title>
        <authorList>
            <person name="Wegner C.E."/>
            <person name="Richter-Heitmann T."/>
            <person name="Klindworth A."/>
            <person name="Klockow C."/>
            <person name="Richter M."/>
            <person name="Achstetter T."/>
            <person name="Glockner F.O."/>
            <person name="Harder J."/>
        </authorList>
    </citation>
    <scope>NUCLEOTIDE SEQUENCE [LARGE SCALE GENOMIC DNA]</scope>
    <source>
        <strain evidence="14 15">WH47</strain>
    </source>
</reference>
<keyword evidence="7" id="KW-0227">DNA damage</keyword>
<feature type="region of interest" description="Disordered" evidence="12">
    <location>
        <begin position="55"/>
        <end position="133"/>
    </location>
</feature>
<dbReference type="PANTHER" id="PTHR33693">
    <property type="entry name" value="TYPE-5 URACIL-DNA GLYCOSYLASE"/>
    <property type="match status" value="1"/>
</dbReference>
<feature type="compositionally biased region" description="Low complexity" evidence="12">
    <location>
        <begin position="92"/>
        <end position="101"/>
    </location>
</feature>
<keyword evidence="8" id="KW-0378">Hydrolase</keyword>
<dbReference type="AlphaFoldDB" id="F2B2D8"/>
<keyword evidence="10" id="KW-0411">Iron-sulfur</keyword>
<gene>
    <name evidence="14" type="ORF">RBWH47_05483</name>
</gene>
<keyword evidence="9" id="KW-0408">Iron</keyword>
<name>F2B2D8_RHOBT</name>
<evidence type="ECO:0000313" key="14">
    <source>
        <dbReference type="EMBL" id="EGF23927.1"/>
    </source>
</evidence>
<dbReference type="InterPro" id="IPR005273">
    <property type="entry name" value="Ura-DNA_glyco_family4"/>
</dbReference>
<dbReference type="PANTHER" id="PTHR33693:SF1">
    <property type="entry name" value="TYPE-4 URACIL-DNA GLYCOSYLASE"/>
    <property type="match status" value="1"/>
</dbReference>
<evidence type="ECO:0000256" key="8">
    <source>
        <dbReference type="ARBA" id="ARBA00022801"/>
    </source>
</evidence>
<dbReference type="GO" id="GO:0004844">
    <property type="term" value="F:uracil DNA N-glycosylase activity"/>
    <property type="evidence" value="ECO:0007669"/>
    <property type="project" value="UniProtKB-EC"/>
</dbReference>
<keyword evidence="5" id="KW-0004">4Fe-4S</keyword>
<dbReference type="SMART" id="SM00987">
    <property type="entry name" value="UreE_C"/>
    <property type="match status" value="1"/>
</dbReference>
<evidence type="ECO:0000259" key="13">
    <source>
        <dbReference type="SMART" id="SM00986"/>
    </source>
</evidence>